<dbReference type="EMBL" id="JUEU01000082">
    <property type="protein sequence ID" value="KOP60012.1"/>
    <property type="molecule type" value="Genomic_DNA"/>
</dbReference>
<accession>A0ABR5JR65</accession>
<comment type="caution">
    <text evidence="1">The sequence shown here is derived from an EMBL/GenBank/DDBJ whole genome shotgun (WGS) entry which is preliminary data.</text>
</comment>
<evidence type="ECO:0000313" key="2">
    <source>
        <dbReference type="Proteomes" id="UP000037201"/>
    </source>
</evidence>
<reference evidence="1 2" key="2">
    <citation type="submission" date="2015-09" db="EMBL/GenBank/DDBJ databases">
        <title>Genome analysis of Pseudomonas syringae pv. porri LMG.</title>
        <authorList>
            <person name="Rombouts S."/>
        </authorList>
    </citation>
    <scope>NUCLEOTIDE SEQUENCE [LARGE SCALE GENOMIC DNA]</scope>
    <source>
        <strain evidence="1 2">LMG 28496</strain>
    </source>
</reference>
<reference evidence="1 2" key="1">
    <citation type="submission" date="2014-12" db="EMBL/GenBank/DDBJ databases">
        <authorList>
            <person name="Baeyen S."/>
        </authorList>
    </citation>
    <scope>NUCLEOTIDE SEQUENCE [LARGE SCALE GENOMIC DNA]</scope>
    <source>
        <strain evidence="1 2">LMG 28496</strain>
    </source>
</reference>
<keyword evidence="2" id="KW-1185">Reference proteome</keyword>
<dbReference type="Proteomes" id="UP000037201">
    <property type="component" value="Unassembled WGS sequence"/>
</dbReference>
<proteinExistence type="predicted"/>
<gene>
    <name evidence="1" type="ORF">OX90_08350</name>
</gene>
<protein>
    <submittedName>
        <fullName evidence="1">Uncharacterized protein</fullName>
    </submittedName>
</protein>
<organism evidence="1 2">
    <name type="scientific">Pseudomonas coronafaciens pv. porri</name>
    <dbReference type="NCBI Taxonomy" id="83964"/>
    <lineage>
        <taxon>Bacteria</taxon>
        <taxon>Pseudomonadati</taxon>
        <taxon>Pseudomonadota</taxon>
        <taxon>Gammaproteobacteria</taxon>
        <taxon>Pseudomonadales</taxon>
        <taxon>Pseudomonadaceae</taxon>
        <taxon>Pseudomonas</taxon>
        <taxon>Pseudomonas coronafaciens</taxon>
    </lineage>
</organism>
<name>A0ABR5JR65_9PSED</name>
<sequence length="142" mass="16107">MTPNPNDSNLKSADLISALSQMEPLASAIKGLAQSQKHQSDIEIVRLWYTDQQRSDVITQLDSARRSLDFADGVMELVVRRRSDQRSFEQYAQARGEEEAHKAFTSEEEEAQAMVKGRRSDLERIKGSHPVVSRLHAQVRGW</sequence>
<evidence type="ECO:0000313" key="1">
    <source>
        <dbReference type="EMBL" id="KOP60012.1"/>
    </source>
</evidence>